<proteinExistence type="predicted"/>
<dbReference type="OrthoDB" id="1882349at2759"/>
<comment type="caution">
    <text evidence="2">The sequence shown here is derived from an EMBL/GenBank/DDBJ whole genome shotgun (WGS) entry which is preliminary data.</text>
</comment>
<feature type="domain" description="F-box" evidence="1">
    <location>
        <begin position="20"/>
        <end position="56"/>
    </location>
</feature>
<dbReference type="InterPro" id="IPR036047">
    <property type="entry name" value="F-box-like_dom_sf"/>
</dbReference>
<dbReference type="InterPro" id="IPR015915">
    <property type="entry name" value="Kelch-typ_b-propeller"/>
</dbReference>
<dbReference type="AlphaFoldDB" id="A0A833VEF8"/>
<dbReference type="Gene3D" id="1.20.1280.50">
    <property type="match status" value="1"/>
</dbReference>
<dbReference type="InterPro" id="IPR001810">
    <property type="entry name" value="F-box_dom"/>
</dbReference>
<dbReference type="PANTHER" id="PTHR47712">
    <property type="entry name" value="OS09G0555300 PROTEIN"/>
    <property type="match status" value="1"/>
</dbReference>
<dbReference type="Gene3D" id="2.120.10.80">
    <property type="entry name" value="Kelch-type beta propeller"/>
    <property type="match status" value="1"/>
</dbReference>
<reference evidence="2" key="1">
    <citation type="submission" date="2020-01" db="EMBL/GenBank/DDBJ databases">
        <title>Genome sequence of Kobresia littledalei, the first chromosome-level genome in the family Cyperaceae.</title>
        <authorList>
            <person name="Qu G."/>
        </authorList>
    </citation>
    <scope>NUCLEOTIDE SEQUENCE</scope>
    <source>
        <strain evidence="2">C.B.Clarke</strain>
        <tissue evidence="2">Leaf</tissue>
    </source>
</reference>
<dbReference type="PANTHER" id="PTHR47712:SF3">
    <property type="entry name" value="F-BOX DOMAIN-CONTAINING PROTEIN"/>
    <property type="match status" value="1"/>
</dbReference>
<name>A0A833VEF8_9POAL</name>
<keyword evidence="3" id="KW-1185">Reference proteome</keyword>
<evidence type="ECO:0000313" key="2">
    <source>
        <dbReference type="EMBL" id="KAF3335831.1"/>
    </source>
</evidence>
<dbReference type="SUPFAM" id="SSF117281">
    <property type="entry name" value="Kelch motif"/>
    <property type="match status" value="1"/>
</dbReference>
<evidence type="ECO:0000313" key="3">
    <source>
        <dbReference type="Proteomes" id="UP000623129"/>
    </source>
</evidence>
<dbReference type="EMBL" id="SWLB01000008">
    <property type="protein sequence ID" value="KAF3335831.1"/>
    <property type="molecule type" value="Genomic_DNA"/>
</dbReference>
<gene>
    <name evidence="2" type="ORF">FCM35_KLT20338</name>
</gene>
<organism evidence="2 3">
    <name type="scientific">Carex littledalei</name>
    <dbReference type="NCBI Taxonomy" id="544730"/>
    <lineage>
        <taxon>Eukaryota</taxon>
        <taxon>Viridiplantae</taxon>
        <taxon>Streptophyta</taxon>
        <taxon>Embryophyta</taxon>
        <taxon>Tracheophyta</taxon>
        <taxon>Spermatophyta</taxon>
        <taxon>Magnoliopsida</taxon>
        <taxon>Liliopsida</taxon>
        <taxon>Poales</taxon>
        <taxon>Cyperaceae</taxon>
        <taxon>Cyperoideae</taxon>
        <taxon>Cariceae</taxon>
        <taxon>Carex</taxon>
        <taxon>Carex subgen. Euthyceras</taxon>
    </lineage>
</organism>
<sequence>MEPSSPSIASVWDRLSCDLTELILSYLPLRSLICSSAVCRQWHHAAASSASLYHHRRRPWFFLFGLNNVVSRLDQSFGFDPETSSWYLLPPPHPDCFSGAGGFSFAASSCSRFAYSPLLSGGTYPNWRLTKPLTFPRCNPIVEVFDENRFVVVGGVRYIGGLVDLEDRLAVEIYDPVAEAWEVAPPLPVDFRSGGTSSQWLSAALLPKRKILYVFGTYSCHVAAFDLLRRVWTGGVGTLRPHGTLFASLLAGPEDSLLLAGLCSGEQEGGNGGAQPCFVIWAVDPLMMGQPRRIAVMPQDLLTGLFGTDDDDNRFASLRCVGTDGLVYVFNENPHKGYPACVCQIEGKEMDLCSWRLIPPLAGSVNRFHKTIAFCSPVPLGPVLRTAHL</sequence>
<accession>A0A833VEF8</accession>
<dbReference type="SUPFAM" id="SSF81383">
    <property type="entry name" value="F-box domain"/>
    <property type="match status" value="1"/>
</dbReference>
<evidence type="ECO:0000259" key="1">
    <source>
        <dbReference type="Pfam" id="PF12937"/>
    </source>
</evidence>
<dbReference type="Pfam" id="PF12937">
    <property type="entry name" value="F-box-like"/>
    <property type="match status" value="1"/>
</dbReference>
<dbReference type="Proteomes" id="UP000623129">
    <property type="component" value="Unassembled WGS sequence"/>
</dbReference>
<protein>
    <submittedName>
        <fullName evidence="2">F-box/kelch-repeat protein</fullName>
    </submittedName>
</protein>